<feature type="domain" description="EthD" evidence="2">
    <location>
        <begin position="29"/>
        <end position="119"/>
    </location>
</feature>
<accession>A0AAJ0BRY7</accession>
<dbReference type="InterPro" id="IPR009799">
    <property type="entry name" value="EthD_dom"/>
</dbReference>
<keyword evidence="4" id="KW-1185">Reference proteome</keyword>
<evidence type="ECO:0000313" key="3">
    <source>
        <dbReference type="EMBL" id="KAK1763385.1"/>
    </source>
</evidence>
<gene>
    <name evidence="3" type="ORF">QBC33DRAFT_598608</name>
</gene>
<evidence type="ECO:0000256" key="1">
    <source>
        <dbReference type="ARBA" id="ARBA00005986"/>
    </source>
</evidence>
<sequence length="143" mass="16136">MSNQGPSPSGPVPKPGRYLKISLYLRKQPNVTDAYFHAYWANNHLEPALKNKTFTDKTRRYNQHHVTPAEREQAKTLGIPVLEYDGIAEVWVDSLDDWKAIVSDTEFVNAVAADEPHFIMAPIHVLIGWDNLIIGDDWSPKGA</sequence>
<dbReference type="Gene3D" id="3.30.70.100">
    <property type="match status" value="1"/>
</dbReference>
<reference evidence="3" key="1">
    <citation type="submission" date="2023-06" db="EMBL/GenBank/DDBJ databases">
        <title>Genome-scale phylogeny and comparative genomics of the fungal order Sordariales.</title>
        <authorList>
            <consortium name="Lawrence Berkeley National Laboratory"/>
            <person name="Hensen N."/>
            <person name="Bonometti L."/>
            <person name="Westerberg I."/>
            <person name="Brannstrom I.O."/>
            <person name="Guillou S."/>
            <person name="Cros-Aarteil S."/>
            <person name="Calhoun S."/>
            <person name="Haridas S."/>
            <person name="Kuo A."/>
            <person name="Mondo S."/>
            <person name="Pangilinan J."/>
            <person name="Riley R."/>
            <person name="Labutti K."/>
            <person name="Andreopoulos B."/>
            <person name="Lipzen A."/>
            <person name="Chen C."/>
            <person name="Yanf M."/>
            <person name="Daum C."/>
            <person name="Ng V."/>
            <person name="Clum A."/>
            <person name="Steindorff A."/>
            <person name="Ohm R."/>
            <person name="Martin F."/>
            <person name="Silar P."/>
            <person name="Natvig D."/>
            <person name="Lalanne C."/>
            <person name="Gautier V."/>
            <person name="Ament-Velasquez S.L."/>
            <person name="Kruys A."/>
            <person name="Hutchinson M.I."/>
            <person name="Powell A.J."/>
            <person name="Barry K."/>
            <person name="Miller A.N."/>
            <person name="Grigoriev I.V."/>
            <person name="Debuchy R."/>
            <person name="Gladieux P."/>
            <person name="Thoren M.H."/>
            <person name="Johannesson H."/>
        </authorList>
    </citation>
    <scope>NUCLEOTIDE SEQUENCE</scope>
    <source>
        <strain evidence="3">8032-3</strain>
    </source>
</reference>
<dbReference type="AlphaFoldDB" id="A0AAJ0BRY7"/>
<evidence type="ECO:0000259" key="2">
    <source>
        <dbReference type="Pfam" id="PF07110"/>
    </source>
</evidence>
<dbReference type="GO" id="GO:0016491">
    <property type="term" value="F:oxidoreductase activity"/>
    <property type="evidence" value="ECO:0007669"/>
    <property type="project" value="InterPro"/>
</dbReference>
<evidence type="ECO:0000313" key="4">
    <source>
        <dbReference type="Proteomes" id="UP001244011"/>
    </source>
</evidence>
<dbReference type="GeneID" id="85315174"/>
<comment type="caution">
    <text evidence="3">The sequence shown here is derived from an EMBL/GenBank/DDBJ whole genome shotgun (WGS) entry which is preliminary data.</text>
</comment>
<proteinExistence type="inferred from homology"/>
<comment type="similarity">
    <text evidence="1">Belongs to the tpcK family.</text>
</comment>
<dbReference type="Pfam" id="PF07110">
    <property type="entry name" value="EthD"/>
    <property type="match status" value="1"/>
</dbReference>
<dbReference type="Proteomes" id="UP001244011">
    <property type="component" value="Unassembled WGS sequence"/>
</dbReference>
<protein>
    <recommendedName>
        <fullName evidence="2">EthD domain-containing protein</fullName>
    </recommendedName>
</protein>
<dbReference type="RefSeq" id="XP_060279598.1">
    <property type="nucleotide sequence ID" value="XM_060431987.1"/>
</dbReference>
<dbReference type="EMBL" id="MU839028">
    <property type="protein sequence ID" value="KAK1763385.1"/>
    <property type="molecule type" value="Genomic_DNA"/>
</dbReference>
<dbReference type="InterPro" id="IPR011008">
    <property type="entry name" value="Dimeric_a/b-barrel"/>
</dbReference>
<name>A0AAJ0BRY7_9PEZI</name>
<dbReference type="SUPFAM" id="SSF54909">
    <property type="entry name" value="Dimeric alpha+beta barrel"/>
    <property type="match status" value="1"/>
</dbReference>
<organism evidence="3 4">
    <name type="scientific">Phialemonium atrogriseum</name>
    <dbReference type="NCBI Taxonomy" id="1093897"/>
    <lineage>
        <taxon>Eukaryota</taxon>
        <taxon>Fungi</taxon>
        <taxon>Dikarya</taxon>
        <taxon>Ascomycota</taxon>
        <taxon>Pezizomycotina</taxon>
        <taxon>Sordariomycetes</taxon>
        <taxon>Sordariomycetidae</taxon>
        <taxon>Cephalothecales</taxon>
        <taxon>Cephalothecaceae</taxon>
        <taxon>Phialemonium</taxon>
    </lineage>
</organism>